<organism evidence="1 2">
    <name type="scientific">Paraburkholderia hospita</name>
    <dbReference type="NCBI Taxonomy" id="169430"/>
    <lineage>
        <taxon>Bacteria</taxon>
        <taxon>Pseudomonadati</taxon>
        <taxon>Pseudomonadota</taxon>
        <taxon>Betaproteobacteria</taxon>
        <taxon>Burkholderiales</taxon>
        <taxon>Burkholderiaceae</taxon>
        <taxon>Paraburkholderia</taxon>
    </lineage>
</organism>
<accession>A0ABN0FIL3</accession>
<evidence type="ECO:0000313" key="2">
    <source>
        <dbReference type="Proteomes" id="UP000004980"/>
    </source>
</evidence>
<dbReference type="Pfam" id="PF11697">
    <property type="entry name" value="DUF3293"/>
    <property type="match status" value="1"/>
</dbReference>
<keyword evidence="2" id="KW-1185">Reference proteome</keyword>
<dbReference type="RefSeq" id="WP_007585351.1">
    <property type="nucleotide sequence ID" value="NZ_AKAU01000120.1"/>
</dbReference>
<gene>
    <name evidence="1" type="ORF">WQE_23533</name>
</gene>
<sequence length="142" mass="15540">MFSDTVIPRETIQAYLETHYHLYGSTPTTLKIGRHNPTLAELQAKQHVITSAFITACNPFSQSLDPSANARRNEALARDIERHGATCIDGIGAHPSNEWPGEPSFLGLGLTLDEARKLGAEHGQNAIVWCGEDAIPQLVLLR</sequence>
<dbReference type="EMBL" id="AKAU01000120">
    <property type="protein sequence ID" value="EIM98553.1"/>
    <property type="molecule type" value="Genomic_DNA"/>
</dbReference>
<reference evidence="1 2" key="1">
    <citation type="journal article" date="2012" name="J. Bacteriol.">
        <title>Draft Genome Sequence of the Soil Bacterium Burkholderia terrae Strain BS001, Which Interacts with Fungal Surface Structures.</title>
        <authorList>
            <person name="Nazir R."/>
            <person name="Hansen M.A."/>
            <person name="Sorensen S."/>
            <person name="van Elsas J.D."/>
        </authorList>
    </citation>
    <scope>NUCLEOTIDE SEQUENCE [LARGE SCALE GENOMIC DNA]</scope>
    <source>
        <strain evidence="1 2">BS001</strain>
    </source>
</reference>
<name>A0ABN0FIL3_9BURK</name>
<dbReference type="InterPro" id="IPR021710">
    <property type="entry name" value="DUF3293"/>
</dbReference>
<evidence type="ECO:0008006" key="3">
    <source>
        <dbReference type="Google" id="ProtNLM"/>
    </source>
</evidence>
<proteinExistence type="predicted"/>
<protein>
    <recommendedName>
        <fullName evidence="3">DUF3293 domain-containing protein</fullName>
    </recommendedName>
</protein>
<comment type="caution">
    <text evidence="1">The sequence shown here is derived from an EMBL/GenBank/DDBJ whole genome shotgun (WGS) entry which is preliminary data.</text>
</comment>
<dbReference type="Proteomes" id="UP000004980">
    <property type="component" value="Unassembled WGS sequence"/>
</dbReference>
<evidence type="ECO:0000313" key="1">
    <source>
        <dbReference type="EMBL" id="EIM98553.1"/>
    </source>
</evidence>